<dbReference type="EMBL" id="BFEA01000338">
    <property type="protein sequence ID" value="GBG80160.1"/>
    <property type="molecule type" value="Genomic_DNA"/>
</dbReference>
<dbReference type="InterPro" id="IPR002941">
    <property type="entry name" value="DNA_methylase_N4/N6"/>
</dbReference>
<dbReference type="Proteomes" id="UP000265515">
    <property type="component" value="Unassembled WGS sequence"/>
</dbReference>
<dbReference type="SUPFAM" id="SSF53335">
    <property type="entry name" value="S-adenosyl-L-methionine-dependent methyltransferases"/>
    <property type="match status" value="1"/>
</dbReference>
<evidence type="ECO:0000313" key="7">
    <source>
        <dbReference type="Proteomes" id="UP000265515"/>
    </source>
</evidence>
<feature type="compositionally biased region" description="Polar residues" evidence="4">
    <location>
        <begin position="72"/>
        <end position="98"/>
    </location>
</feature>
<dbReference type="GO" id="GO:0008170">
    <property type="term" value="F:N-methyltransferase activity"/>
    <property type="evidence" value="ECO:0007669"/>
    <property type="project" value="InterPro"/>
</dbReference>
<organism evidence="6 7">
    <name type="scientific">Chara braunii</name>
    <name type="common">Braun's stonewort</name>
    <dbReference type="NCBI Taxonomy" id="69332"/>
    <lineage>
        <taxon>Eukaryota</taxon>
        <taxon>Viridiplantae</taxon>
        <taxon>Streptophyta</taxon>
        <taxon>Charophyceae</taxon>
        <taxon>Charales</taxon>
        <taxon>Characeae</taxon>
        <taxon>Chara</taxon>
    </lineage>
</organism>
<keyword evidence="3" id="KW-0949">S-adenosyl-L-methionine</keyword>
<evidence type="ECO:0000256" key="3">
    <source>
        <dbReference type="ARBA" id="ARBA00022691"/>
    </source>
</evidence>
<evidence type="ECO:0000313" key="6">
    <source>
        <dbReference type="EMBL" id="GBG80160.1"/>
    </source>
</evidence>
<dbReference type="Pfam" id="PF01555">
    <property type="entry name" value="N6_N4_Mtase"/>
    <property type="match status" value="1"/>
</dbReference>
<reference evidence="6 7" key="1">
    <citation type="journal article" date="2018" name="Cell">
        <title>The Chara Genome: Secondary Complexity and Implications for Plant Terrestrialization.</title>
        <authorList>
            <person name="Nishiyama T."/>
            <person name="Sakayama H."/>
            <person name="Vries J.D."/>
            <person name="Buschmann H."/>
            <person name="Saint-Marcoux D."/>
            <person name="Ullrich K.K."/>
            <person name="Haas F.B."/>
            <person name="Vanderstraeten L."/>
            <person name="Becker D."/>
            <person name="Lang D."/>
            <person name="Vosolsobe S."/>
            <person name="Rombauts S."/>
            <person name="Wilhelmsson P.K.I."/>
            <person name="Janitza P."/>
            <person name="Kern R."/>
            <person name="Heyl A."/>
            <person name="Rumpler F."/>
            <person name="Villalobos L.I.A.C."/>
            <person name="Clay J.M."/>
            <person name="Skokan R."/>
            <person name="Toyoda A."/>
            <person name="Suzuki Y."/>
            <person name="Kagoshima H."/>
            <person name="Schijlen E."/>
            <person name="Tajeshwar N."/>
            <person name="Catarino B."/>
            <person name="Hetherington A.J."/>
            <person name="Saltykova A."/>
            <person name="Bonnot C."/>
            <person name="Breuninger H."/>
            <person name="Symeonidi A."/>
            <person name="Radhakrishnan G.V."/>
            <person name="Van Nieuwerburgh F."/>
            <person name="Deforce D."/>
            <person name="Chang C."/>
            <person name="Karol K.G."/>
            <person name="Hedrich R."/>
            <person name="Ulvskov P."/>
            <person name="Glockner G."/>
            <person name="Delwiche C.F."/>
            <person name="Petrasek J."/>
            <person name="Van de Peer Y."/>
            <person name="Friml J."/>
            <person name="Beilby M."/>
            <person name="Dolan L."/>
            <person name="Kohara Y."/>
            <person name="Sugano S."/>
            <person name="Fujiyama A."/>
            <person name="Delaux P.-M."/>
            <person name="Quint M."/>
            <person name="TheiBen G."/>
            <person name="Hagemann M."/>
            <person name="Harholt J."/>
            <person name="Dunand C."/>
            <person name="Zachgo S."/>
            <person name="Langdale J."/>
            <person name="Maumus F."/>
            <person name="Straeten D.V.D."/>
            <person name="Gould S.B."/>
            <person name="Rensing S.A."/>
        </authorList>
    </citation>
    <scope>NUCLEOTIDE SEQUENCE [LARGE SCALE GENOMIC DNA]</scope>
    <source>
        <strain evidence="6 7">S276</strain>
    </source>
</reference>
<feature type="region of interest" description="Disordered" evidence="4">
    <location>
        <begin position="1"/>
        <end position="165"/>
    </location>
</feature>
<dbReference type="GO" id="GO:0032259">
    <property type="term" value="P:methylation"/>
    <property type="evidence" value="ECO:0007669"/>
    <property type="project" value="UniProtKB-KW"/>
</dbReference>
<dbReference type="PRINTS" id="PR00506">
    <property type="entry name" value="D21N6MTFRASE"/>
</dbReference>
<keyword evidence="2" id="KW-0808">Transferase</keyword>
<evidence type="ECO:0000256" key="1">
    <source>
        <dbReference type="ARBA" id="ARBA00022603"/>
    </source>
</evidence>
<evidence type="ECO:0000259" key="5">
    <source>
        <dbReference type="Pfam" id="PF01555"/>
    </source>
</evidence>
<dbReference type="InterPro" id="IPR029063">
    <property type="entry name" value="SAM-dependent_MTases_sf"/>
</dbReference>
<sequence>MANRAVIGGVQSSPLPPLSGGGVYHPFSQMGAPPDVPHSVRVGFTSSSEMLVRGPPPVQQTPAVSQLPPAESSRTTSHRQSQEGPSRRQPSIVLNTNMVAPRRHPAQSPGQQQQQQLQKRKKVVIRPPAAEERSPKGRGKRARKGSGGSGGKGKRSANTATTAADLEPEPAVGTTLERIWSRLVSLNAKKVTEDILSLPMSCMIRPLVDTPDGWRSREVRFPAEYHVRVLMASMERAPCGDHLPFVGMIDPAECTAVDQVDVQKLRSGGYTIWILGGGHCREARSRLMVKHSHVDFYKRYVCYVYVGLTVEESLLVGHEHNNAAVVHCQGPQLQGQAPASQQEEQTAATQDPEGLLTSWTAFEREGYKGTVKVAHCDMLQLPEKMEDRLPFTLCIMDFPCGYNAEGSVDDQEPFSRPQIEGTIASFMKITCAPYWVIAGFCSSDMLADVKSAFSDACNCGVEVGIWVAPNIRTCACLKLTNCWQHCVLGFYSQSGSREPIQFQFSDSDTRMTCWSHNAVVRKYTFAADNEILCPYQKPISLYEWLIKKFSNPNDSYIVDVFSGSGTGAIAALLCKRNVLVVESDLRCVRGIRARLAGRDFVESATKEKDSHSRTVSEGLRHT</sequence>
<dbReference type="GO" id="GO:0003677">
    <property type="term" value="F:DNA binding"/>
    <property type="evidence" value="ECO:0007669"/>
    <property type="project" value="InterPro"/>
</dbReference>
<comment type="caution">
    <text evidence="6">The sequence shown here is derived from an EMBL/GenBank/DDBJ whole genome shotgun (WGS) entry which is preliminary data.</text>
</comment>
<gene>
    <name evidence="6" type="ORF">CBR_g30526</name>
</gene>
<name>A0A388LCX8_CHABU</name>
<keyword evidence="7" id="KW-1185">Reference proteome</keyword>
<accession>A0A388LCX8</accession>
<feature type="domain" description="DNA methylase N-4/N-6" evidence="5">
    <location>
        <begin position="534"/>
        <end position="588"/>
    </location>
</feature>
<dbReference type="Gramene" id="GBG80160">
    <property type="protein sequence ID" value="GBG80160"/>
    <property type="gene ID" value="CBR_g30526"/>
</dbReference>
<proteinExistence type="predicted"/>
<dbReference type="AlphaFoldDB" id="A0A388LCX8"/>
<evidence type="ECO:0000256" key="2">
    <source>
        <dbReference type="ARBA" id="ARBA00022679"/>
    </source>
</evidence>
<dbReference type="Gene3D" id="3.40.50.150">
    <property type="entry name" value="Vaccinia Virus protein VP39"/>
    <property type="match status" value="1"/>
</dbReference>
<protein>
    <recommendedName>
        <fullName evidence="5">DNA methylase N-4/N-6 domain-containing protein</fullName>
    </recommendedName>
</protein>
<dbReference type="InterPro" id="IPR002295">
    <property type="entry name" value="N4/N6-MTase_EcoPI_Mod-like"/>
</dbReference>
<evidence type="ECO:0000256" key="4">
    <source>
        <dbReference type="SAM" id="MobiDB-lite"/>
    </source>
</evidence>
<keyword evidence="1" id="KW-0489">Methyltransferase</keyword>